<feature type="compositionally biased region" description="Basic and acidic residues" evidence="1">
    <location>
        <begin position="119"/>
        <end position="131"/>
    </location>
</feature>
<protein>
    <submittedName>
        <fullName evidence="2">Uncharacterized protein</fullName>
    </submittedName>
</protein>
<gene>
    <name evidence="2" type="ORF">NTJ_04923</name>
</gene>
<accession>A0ABN7ALL1</accession>
<dbReference type="Proteomes" id="UP001307889">
    <property type="component" value="Chromosome 3"/>
</dbReference>
<dbReference type="EMBL" id="AP028911">
    <property type="protein sequence ID" value="BES92114.1"/>
    <property type="molecule type" value="Genomic_DNA"/>
</dbReference>
<reference evidence="2 3" key="1">
    <citation type="submission" date="2023-09" db="EMBL/GenBank/DDBJ databases">
        <title>Nesidiocoris tenuis whole genome shotgun sequence.</title>
        <authorList>
            <person name="Shibata T."/>
            <person name="Shimoda M."/>
            <person name="Kobayashi T."/>
            <person name="Uehara T."/>
        </authorList>
    </citation>
    <scope>NUCLEOTIDE SEQUENCE [LARGE SCALE GENOMIC DNA]</scope>
    <source>
        <strain evidence="2 3">Japan</strain>
    </source>
</reference>
<sequence length="185" mass="21334">MPTKTTTSWQEVNKYLAFLQGEEVSFNSKHLTCSAMDPVRQPRETLDPRLYNALRSRIIKNRLAATDRVDCLNLEEVHIPPNLEKVTKCIKEAINCLDYLRKVKRGMLLHLEWLQEKHDEGVDETRKRSQEDQSNSESSLPTGSCTPPSRIAKAPRKRFRRLSRRKRGGGKIVKKQPPRACKSPQ</sequence>
<name>A0ABN7ALL1_9HEMI</name>
<feature type="compositionally biased region" description="Polar residues" evidence="1">
    <location>
        <begin position="132"/>
        <end position="147"/>
    </location>
</feature>
<keyword evidence="3" id="KW-1185">Reference proteome</keyword>
<feature type="compositionally biased region" description="Basic residues" evidence="1">
    <location>
        <begin position="153"/>
        <end position="177"/>
    </location>
</feature>
<organism evidence="2 3">
    <name type="scientific">Nesidiocoris tenuis</name>
    <dbReference type="NCBI Taxonomy" id="355587"/>
    <lineage>
        <taxon>Eukaryota</taxon>
        <taxon>Metazoa</taxon>
        <taxon>Ecdysozoa</taxon>
        <taxon>Arthropoda</taxon>
        <taxon>Hexapoda</taxon>
        <taxon>Insecta</taxon>
        <taxon>Pterygota</taxon>
        <taxon>Neoptera</taxon>
        <taxon>Paraneoptera</taxon>
        <taxon>Hemiptera</taxon>
        <taxon>Heteroptera</taxon>
        <taxon>Panheteroptera</taxon>
        <taxon>Cimicomorpha</taxon>
        <taxon>Miridae</taxon>
        <taxon>Dicyphina</taxon>
        <taxon>Nesidiocoris</taxon>
    </lineage>
</organism>
<evidence type="ECO:0000313" key="2">
    <source>
        <dbReference type="EMBL" id="BES92114.1"/>
    </source>
</evidence>
<evidence type="ECO:0000313" key="3">
    <source>
        <dbReference type="Proteomes" id="UP001307889"/>
    </source>
</evidence>
<evidence type="ECO:0000256" key="1">
    <source>
        <dbReference type="SAM" id="MobiDB-lite"/>
    </source>
</evidence>
<proteinExistence type="predicted"/>
<feature type="region of interest" description="Disordered" evidence="1">
    <location>
        <begin position="119"/>
        <end position="185"/>
    </location>
</feature>